<dbReference type="GO" id="GO:0046872">
    <property type="term" value="F:metal ion binding"/>
    <property type="evidence" value="ECO:0007669"/>
    <property type="project" value="UniProtKB-KW"/>
</dbReference>
<dbReference type="Gene3D" id="3.40.720.10">
    <property type="entry name" value="Alkaline Phosphatase, subunit A"/>
    <property type="match status" value="1"/>
</dbReference>
<dbReference type="RefSeq" id="WP_317831754.1">
    <property type="nucleotide sequence ID" value="NZ_CP136920.1"/>
</dbReference>
<evidence type="ECO:0000256" key="1">
    <source>
        <dbReference type="ARBA" id="ARBA00022723"/>
    </source>
</evidence>
<accession>A0AAQ3QUI1</accession>
<name>A0AAQ3QUI1_9BACT</name>
<sequence length="491" mass="56011">MPENAPNILHIFTDQQRFDTISALGNQLIKTPNLDRLVREGTAFQRAYSPSPECVPARASMITGWYPTRTECYCNEQPMPPVDTPTLMSLLSDAGYQTMGIGKCHFSPNSYALRGFQQRVSQEETISDRSADNYSKWLVDNGWGWVIEPHGVRSDMYYIPQVSVLPEHAHPVGWIGDQVLNFLETKTDSEKPWYCYAGFIHPHPPFAPPIPWHKEYRAPEMPLPEIPEDCEDLLSFINHFQNRYKYRDRGLDLNLVRSIRAYYYACITFIDHQVGRILDSLEQSGQLDNTLIVFSADHGEYLGDFGSFGKRGMHDVSARIPLLVRWPAKSNAGTICSRVASLVDLAPTFLDVAGISYDSDDFDGISLRLIADGSIRRDSVYSQYGRAENGLYMLVGERWKYVYSAPDQKEYLFDLKSDALEHTNLVGQLEFEVTLGQMREKCISWLHEQGEVAAVADDDWRLYPKQKVSTNPDDGLLCQDPPWWVKEKDLL</sequence>
<dbReference type="Pfam" id="PF00884">
    <property type="entry name" value="Sulfatase"/>
    <property type="match status" value="1"/>
</dbReference>
<proteinExistence type="predicted"/>
<dbReference type="PANTHER" id="PTHR45953:SF1">
    <property type="entry name" value="IDURONATE 2-SULFATASE"/>
    <property type="match status" value="1"/>
</dbReference>
<reference evidence="4 5" key="1">
    <citation type="submission" date="2023-10" db="EMBL/GenBank/DDBJ databases">
        <title>Rubellicoccus peritrichatus gen. nov., sp. nov., isolated from an algae of coral reef tank.</title>
        <authorList>
            <person name="Luo J."/>
        </authorList>
    </citation>
    <scope>NUCLEOTIDE SEQUENCE [LARGE SCALE GENOMIC DNA]</scope>
    <source>
        <strain evidence="4 5">CR14</strain>
    </source>
</reference>
<keyword evidence="2 4" id="KW-0378">Hydrolase</keyword>
<dbReference type="InterPro" id="IPR017850">
    <property type="entry name" value="Alkaline_phosphatase_core_sf"/>
</dbReference>
<evidence type="ECO:0000313" key="4">
    <source>
        <dbReference type="EMBL" id="WOO39752.1"/>
    </source>
</evidence>
<dbReference type="PANTHER" id="PTHR45953">
    <property type="entry name" value="IDURONATE 2-SULFATASE"/>
    <property type="match status" value="1"/>
</dbReference>
<organism evidence="4 5">
    <name type="scientific">Rubellicoccus peritrichatus</name>
    <dbReference type="NCBI Taxonomy" id="3080537"/>
    <lineage>
        <taxon>Bacteria</taxon>
        <taxon>Pseudomonadati</taxon>
        <taxon>Verrucomicrobiota</taxon>
        <taxon>Opitutia</taxon>
        <taxon>Puniceicoccales</taxon>
        <taxon>Cerasicoccaceae</taxon>
        <taxon>Rubellicoccus</taxon>
    </lineage>
</organism>
<evidence type="ECO:0000259" key="3">
    <source>
        <dbReference type="Pfam" id="PF00884"/>
    </source>
</evidence>
<evidence type="ECO:0000313" key="5">
    <source>
        <dbReference type="Proteomes" id="UP001304300"/>
    </source>
</evidence>
<dbReference type="EMBL" id="CP136920">
    <property type="protein sequence ID" value="WOO39752.1"/>
    <property type="molecule type" value="Genomic_DNA"/>
</dbReference>
<dbReference type="GO" id="GO:0008484">
    <property type="term" value="F:sulfuric ester hydrolase activity"/>
    <property type="evidence" value="ECO:0007669"/>
    <property type="project" value="TreeGrafter"/>
</dbReference>
<dbReference type="AlphaFoldDB" id="A0AAQ3QUI1"/>
<dbReference type="KEGG" id="puo:RZN69_14100"/>
<protein>
    <submittedName>
        <fullName evidence="4">Sulfatase-like hydrolase/transferase</fullName>
    </submittedName>
</protein>
<dbReference type="SUPFAM" id="SSF53649">
    <property type="entry name" value="Alkaline phosphatase-like"/>
    <property type="match status" value="1"/>
</dbReference>
<evidence type="ECO:0000256" key="2">
    <source>
        <dbReference type="ARBA" id="ARBA00022801"/>
    </source>
</evidence>
<dbReference type="Proteomes" id="UP001304300">
    <property type="component" value="Chromosome"/>
</dbReference>
<gene>
    <name evidence="4" type="ORF">RZN69_14100</name>
</gene>
<dbReference type="InterPro" id="IPR000917">
    <property type="entry name" value="Sulfatase_N"/>
</dbReference>
<keyword evidence="5" id="KW-1185">Reference proteome</keyword>
<feature type="domain" description="Sulfatase N-terminal" evidence="3">
    <location>
        <begin position="6"/>
        <end position="355"/>
    </location>
</feature>
<dbReference type="GO" id="GO:0005737">
    <property type="term" value="C:cytoplasm"/>
    <property type="evidence" value="ECO:0007669"/>
    <property type="project" value="TreeGrafter"/>
</dbReference>
<keyword evidence="1" id="KW-0479">Metal-binding</keyword>